<dbReference type="CDD" id="cd02440">
    <property type="entry name" value="AdoMet_MTases"/>
    <property type="match status" value="1"/>
</dbReference>
<gene>
    <name evidence="6" type="ORF">EV356DRAFT_570621</name>
</gene>
<dbReference type="Pfam" id="PF08242">
    <property type="entry name" value="Methyltransf_12"/>
    <property type="match status" value="1"/>
</dbReference>
<evidence type="ECO:0000256" key="1">
    <source>
        <dbReference type="ARBA" id="ARBA00022450"/>
    </source>
</evidence>
<dbReference type="Gene3D" id="3.40.50.720">
    <property type="entry name" value="NAD(P)-binding Rossmann-like Domain"/>
    <property type="match status" value="2"/>
</dbReference>
<keyword evidence="3" id="KW-0521">NADP</keyword>
<evidence type="ECO:0000313" key="6">
    <source>
        <dbReference type="EMBL" id="KAF2230131.1"/>
    </source>
</evidence>
<dbReference type="Pfam" id="PF13602">
    <property type="entry name" value="ADH_zinc_N_2"/>
    <property type="match status" value="1"/>
</dbReference>
<dbReference type="InterPro" id="IPR013968">
    <property type="entry name" value="PKS_KR"/>
</dbReference>
<keyword evidence="1" id="KW-0596">Phosphopantetheine</keyword>
<dbReference type="InterPro" id="IPR036291">
    <property type="entry name" value="NAD(P)-bd_dom_sf"/>
</dbReference>
<dbReference type="InterPro" id="IPR029063">
    <property type="entry name" value="SAM-dependent_MTases_sf"/>
</dbReference>
<dbReference type="OrthoDB" id="329835at2759"/>
<accession>A0A6A6GX08</accession>
<dbReference type="Proteomes" id="UP000800092">
    <property type="component" value="Unassembled WGS sequence"/>
</dbReference>
<dbReference type="SMART" id="SM00823">
    <property type="entry name" value="PKS_PP"/>
    <property type="match status" value="1"/>
</dbReference>
<dbReference type="Pfam" id="PF00550">
    <property type="entry name" value="PP-binding"/>
    <property type="match status" value="1"/>
</dbReference>
<evidence type="ECO:0000256" key="4">
    <source>
        <dbReference type="ARBA" id="ARBA00023268"/>
    </source>
</evidence>
<evidence type="ECO:0000256" key="3">
    <source>
        <dbReference type="ARBA" id="ARBA00022857"/>
    </source>
</evidence>
<keyword evidence="4" id="KW-0511">Multifunctional enzyme</keyword>
<dbReference type="GO" id="GO:0044550">
    <property type="term" value="P:secondary metabolite biosynthetic process"/>
    <property type="evidence" value="ECO:0007669"/>
    <property type="project" value="TreeGrafter"/>
</dbReference>
<evidence type="ECO:0000313" key="7">
    <source>
        <dbReference type="Proteomes" id="UP000800092"/>
    </source>
</evidence>
<dbReference type="SUPFAM" id="SSF47336">
    <property type="entry name" value="ACP-like"/>
    <property type="match status" value="1"/>
</dbReference>
<dbReference type="InterPro" id="IPR013217">
    <property type="entry name" value="Methyltransf_12"/>
</dbReference>
<dbReference type="SMART" id="SM00829">
    <property type="entry name" value="PKS_ER"/>
    <property type="match status" value="1"/>
</dbReference>
<dbReference type="SUPFAM" id="SSF50129">
    <property type="entry name" value="GroES-like"/>
    <property type="match status" value="1"/>
</dbReference>
<dbReference type="GO" id="GO:0031177">
    <property type="term" value="F:phosphopantetheine binding"/>
    <property type="evidence" value="ECO:0007669"/>
    <property type="project" value="InterPro"/>
</dbReference>
<keyword evidence="7" id="KW-1185">Reference proteome</keyword>
<dbReference type="PANTHER" id="PTHR43775:SF37">
    <property type="entry name" value="SI:DKEY-61P9.11"/>
    <property type="match status" value="1"/>
</dbReference>
<evidence type="ECO:0000259" key="5">
    <source>
        <dbReference type="PROSITE" id="PS50075"/>
    </source>
</evidence>
<dbReference type="Gene3D" id="3.40.50.150">
    <property type="entry name" value="Vaccinia Virus protein VP39"/>
    <property type="match status" value="1"/>
</dbReference>
<feature type="domain" description="Carrier" evidence="5">
    <location>
        <begin position="1319"/>
        <end position="1396"/>
    </location>
</feature>
<dbReference type="Gene3D" id="3.90.180.10">
    <property type="entry name" value="Medium-chain alcohol dehydrogenases, catalytic domain"/>
    <property type="match status" value="1"/>
</dbReference>
<evidence type="ECO:0000256" key="2">
    <source>
        <dbReference type="ARBA" id="ARBA00022553"/>
    </source>
</evidence>
<proteinExistence type="predicted"/>
<dbReference type="GO" id="GO:0004312">
    <property type="term" value="F:fatty acid synthase activity"/>
    <property type="evidence" value="ECO:0007669"/>
    <property type="project" value="TreeGrafter"/>
</dbReference>
<dbReference type="SMART" id="SM00822">
    <property type="entry name" value="PKS_KR"/>
    <property type="match status" value="1"/>
</dbReference>
<reference evidence="6" key="1">
    <citation type="journal article" date="2020" name="Stud. Mycol.">
        <title>101 Dothideomycetes genomes: a test case for predicting lifestyles and emergence of pathogens.</title>
        <authorList>
            <person name="Haridas S."/>
            <person name="Albert R."/>
            <person name="Binder M."/>
            <person name="Bloem J."/>
            <person name="Labutti K."/>
            <person name="Salamov A."/>
            <person name="Andreopoulos B."/>
            <person name="Baker S."/>
            <person name="Barry K."/>
            <person name="Bills G."/>
            <person name="Bluhm B."/>
            <person name="Cannon C."/>
            <person name="Castanera R."/>
            <person name="Culley D."/>
            <person name="Daum C."/>
            <person name="Ezra D."/>
            <person name="Gonzalez J."/>
            <person name="Henrissat B."/>
            <person name="Kuo A."/>
            <person name="Liang C."/>
            <person name="Lipzen A."/>
            <person name="Lutzoni F."/>
            <person name="Magnuson J."/>
            <person name="Mondo S."/>
            <person name="Nolan M."/>
            <person name="Ohm R."/>
            <person name="Pangilinan J."/>
            <person name="Park H.-J."/>
            <person name="Ramirez L."/>
            <person name="Alfaro M."/>
            <person name="Sun H."/>
            <person name="Tritt A."/>
            <person name="Yoshinaga Y."/>
            <person name="Zwiers L.-H."/>
            <person name="Turgeon B."/>
            <person name="Goodwin S."/>
            <person name="Spatafora J."/>
            <person name="Crous P."/>
            <person name="Grigoriev I."/>
        </authorList>
    </citation>
    <scope>NUCLEOTIDE SEQUENCE</scope>
    <source>
        <strain evidence="6">Tuck. ex Michener</strain>
    </source>
</reference>
<dbReference type="PANTHER" id="PTHR43775">
    <property type="entry name" value="FATTY ACID SYNTHASE"/>
    <property type="match status" value="1"/>
</dbReference>
<dbReference type="InterPro" id="IPR050091">
    <property type="entry name" value="PKS_NRPS_Biosynth_Enz"/>
</dbReference>
<dbReference type="InterPro" id="IPR057326">
    <property type="entry name" value="KR_dom"/>
</dbReference>
<dbReference type="PROSITE" id="PS50075">
    <property type="entry name" value="CARRIER"/>
    <property type="match status" value="1"/>
</dbReference>
<dbReference type="SUPFAM" id="SSF53335">
    <property type="entry name" value="S-adenosyl-L-methionine-dependent methyltransferases"/>
    <property type="match status" value="1"/>
</dbReference>
<dbReference type="SUPFAM" id="SSF51735">
    <property type="entry name" value="NAD(P)-binding Rossmann-fold domains"/>
    <property type="match status" value="2"/>
</dbReference>
<dbReference type="InterPro" id="IPR020806">
    <property type="entry name" value="PKS_PP-bd"/>
</dbReference>
<dbReference type="InterPro" id="IPR020843">
    <property type="entry name" value="ER"/>
</dbReference>
<dbReference type="GO" id="GO:0006633">
    <property type="term" value="P:fatty acid biosynthetic process"/>
    <property type="evidence" value="ECO:0007669"/>
    <property type="project" value="TreeGrafter"/>
</dbReference>
<dbReference type="GO" id="GO:0016491">
    <property type="term" value="F:oxidoreductase activity"/>
    <property type="evidence" value="ECO:0007669"/>
    <property type="project" value="InterPro"/>
</dbReference>
<dbReference type="InterPro" id="IPR009081">
    <property type="entry name" value="PP-bd_ACP"/>
</dbReference>
<name>A0A6A6GX08_VIRVR</name>
<dbReference type="InterPro" id="IPR011032">
    <property type="entry name" value="GroES-like_sf"/>
</dbReference>
<sequence>MAGEAIRQTTDVQIGYGVRHIVAYTALVLSEAKPVEVVTTLRRHRLTDATDSDAYKFKNCEGTVRPKYDTITRSPTSDILPRKIVLTLIEELDVFRSASRVHARAWCFNNGKDVGLDCTANGTIALRLRGARLIPLKDDKAIFVTDRHAAARLEWYPDFDFLDIPPLFTPPVASNDVKRLLEELALLCLLDSSERLKGLTTEQPHFLKFRDWIQREKERAASGTYPVVKDSASYVKLPRSDRLDNIKERMRILSTTPSIGLVATGIMRICENAEGLFTGKVDTPNLLMQDNVLTEIYNAVSFGFGDFIRMLSITKPNLRILEVGAGTGGTTELILRELTRCGGNPSYSIYTFTDISAGFFAQAKERFSYAPNMDYKVCDISQNPFEQGFEAASYDIILAPNVVHATPSLQNTLRNLQPLLKPHGHLVLSELCAVARAPGYVFGNFSGWWLGEVDDRKYEPYVMVDRWDRELKAAGFSGVDTAVYDAEEPFQYCAAIVAQPKLERSSSGDESVTVLCDEPEGGVASRLTKDLRRAGLTVTTVRFGETVPVDQDILSTLDLESHFFENVSEKRFLAFQNLLRHHKDQKLLWLMPLTQVDCQDPRSAQTIGTLRVARAELAIPANTLEIDVAETDFSQLVMKVFEKVRTREDTEKIAPDREYAVADGIIKIGRYQPFSLEEEIGQRALLDVHHAKVLGIGKPGLLDTLKWDIMVSMGVLKFGSDSVPFGLELTGSVNRVGPKVVNVTPGDRVCGVAVEGCFSTRAILLDSLVVNIPGNIGFEEGASMPACYTTAVQALIDVGRVDVVQAVLVHSACGGVGHAAIELCKMVGTEIYATVGSEEKIQYLIEKFEIPRNRIFNSRNDSCLSGVMLETAGRGCDLVLNSLSGELLHASWRCVAEFRKLIELGKRDLVGFGKLDLEPFLLNRSYCCVDLAHSMEERPTSVGHVMKRWLEFYSQGRLGPIRSMSVFDAADIEQSFRHLQNREHIGKVIVSIPETASSIPSVLHAKPFVLNTDVSYLLTGGLGGLRRSVATWMVERGARSLIFLSRSAGKSESDCIFFEELKSMGCSTSVVAGKADDMDAVKATLSLASKPVKGIVHLAMVLRDAPILDLTFEEWTSTVAPKVQGAWNLHHAFKDQPLDFFVMASSLVTLIDQPGQGNYAAANTFLESFCQYRHRHGFPASVLGICPVDDIGFVAENPAIRKKLKSQGLYFLPERELLDYMEFAVLNSYPPALDATATLSTNDTTASWKSTGHIIIGLRSEIHLDDPSCQASWRRDRRMGMYHNVPKDATDGSEALNSNVLKSFLSRAADDPDILDEKTSTDYLASEIGKRIFRFMMKAEEDMEIEMSLSAIGMDSLMAIELRRWWKQAFGLDITVLEVMNSGNLEGLGKFAGERLKKKFEDC</sequence>
<dbReference type="InterPro" id="IPR036736">
    <property type="entry name" value="ACP-like_sf"/>
</dbReference>
<dbReference type="Pfam" id="PF08659">
    <property type="entry name" value="KR"/>
    <property type="match status" value="1"/>
</dbReference>
<dbReference type="EMBL" id="ML991847">
    <property type="protein sequence ID" value="KAF2230131.1"/>
    <property type="molecule type" value="Genomic_DNA"/>
</dbReference>
<organism evidence="6 7">
    <name type="scientific">Viridothelium virens</name>
    <name type="common">Speckled blister lichen</name>
    <name type="synonym">Trypethelium virens</name>
    <dbReference type="NCBI Taxonomy" id="1048519"/>
    <lineage>
        <taxon>Eukaryota</taxon>
        <taxon>Fungi</taxon>
        <taxon>Dikarya</taxon>
        <taxon>Ascomycota</taxon>
        <taxon>Pezizomycotina</taxon>
        <taxon>Dothideomycetes</taxon>
        <taxon>Dothideomycetes incertae sedis</taxon>
        <taxon>Trypetheliales</taxon>
        <taxon>Trypetheliaceae</taxon>
        <taxon>Viridothelium</taxon>
    </lineage>
</organism>
<keyword evidence="2" id="KW-0597">Phosphoprotein</keyword>
<dbReference type="CDD" id="cd05195">
    <property type="entry name" value="enoyl_red"/>
    <property type="match status" value="1"/>
</dbReference>
<protein>
    <submittedName>
        <fullName evidence="6">KR-domain-containing protein</fullName>
    </submittedName>
</protein>
<dbReference type="Gene3D" id="1.10.1200.10">
    <property type="entry name" value="ACP-like"/>
    <property type="match status" value="1"/>
</dbReference>